<evidence type="ECO:0000313" key="1">
    <source>
        <dbReference type="EMBL" id="AQU11764.1"/>
    </source>
</evidence>
<dbReference type="EMBL" id="KX388517">
    <property type="protein sequence ID" value="AQU11764.1"/>
    <property type="molecule type" value="Genomic_DNA"/>
</dbReference>
<proteinExistence type="predicted"/>
<reference evidence="2" key="1">
    <citation type="journal article" date="2016" name="Virus Evol.">
        <title>Diversity and comparative genomics of chimeric viruses in Sphagnum-dominated peatlands.</title>
        <authorList>
            <person name="Quaiser A."/>
            <person name="Krupovic M."/>
            <person name="Dufresne A."/>
            <person name="Francez A.J."/>
            <person name="Roux S."/>
        </authorList>
    </citation>
    <scope>NUCLEOTIDE SEQUENCE</scope>
    <source>
        <strain evidence="1">CRUV-38-B</strain>
        <strain evidence="2">CRUV-39-B</strain>
    </source>
</reference>
<dbReference type="EMBL" id="KX388518">
    <property type="protein sequence ID" value="AQU11769.1"/>
    <property type="molecule type" value="Genomic_DNA"/>
</dbReference>
<accession>A0A1S6LVM3</accession>
<organism evidence="2">
    <name type="scientific">Cruciviridae sp</name>
    <dbReference type="NCBI Taxonomy" id="1955495"/>
    <lineage>
        <taxon>Viruses</taxon>
        <taxon>Cruciviruses</taxon>
    </lineage>
</organism>
<protein>
    <submittedName>
        <fullName evidence="2">Uncharacterized protein</fullName>
    </submittedName>
</protein>
<name>A0A1S6LVM3_9VIRU</name>
<sequence>MDHFDLNHATGILPSSPFGTSPLLLEPTPDSNIGGVVQGSTNTYFFPANVASGNYMLFYYQYFSSGTGNSGVWTTTFTNAKSLFILAEGAAYEFNVVATANSTGIATNEFFTVTGSGASVTLTNNSNQSGNPFRYADFFVMSIPTPSD</sequence>
<evidence type="ECO:0000313" key="2">
    <source>
        <dbReference type="EMBL" id="AQU11769.1"/>
    </source>
</evidence>